<evidence type="ECO:0000313" key="2">
    <source>
        <dbReference type="EnsemblPlants" id="AET7Gv21173800.1"/>
    </source>
</evidence>
<dbReference type="SUPFAM" id="SSF57756">
    <property type="entry name" value="Retrovirus zinc finger-like domains"/>
    <property type="match status" value="1"/>
</dbReference>
<reference evidence="3" key="1">
    <citation type="journal article" date="2014" name="Science">
        <title>Ancient hybridizations among the ancestral genomes of bread wheat.</title>
        <authorList>
            <consortium name="International Wheat Genome Sequencing Consortium,"/>
            <person name="Marcussen T."/>
            <person name="Sandve S.R."/>
            <person name="Heier L."/>
            <person name="Spannagl M."/>
            <person name="Pfeifer M."/>
            <person name="Jakobsen K.S."/>
            <person name="Wulff B.B."/>
            <person name="Steuernagel B."/>
            <person name="Mayer K.F."/>
            <person name="Olsen O.A."/>
        </authorList>
    </citation>
    <scope>NUCLEOTIDE SEQUENCE [LARGE SCALE GENOMIC DNA]</scope>
    <source>
        <strain evidence="3">cv. AL8/78</strain>
    </source>
</reference>
<sequence>TPLLTRVRRCWPRAYQIWIRRRGCPLPQIPPSSCLKTAPAGAFKTRRRAEWTSRRSSPEPAASPGAFSEDGWQLVKAPYWWRAMPNYQHSKQRRASASYSPPTGRSFVHHRFRICHRCLDVGHCKIDCRNPFRCRVCKQCGHCARDCNASSVSSPSVSRGASPSSGASPAPPTQASPPAAMPLVGDPSLRPEEGHVVITSTPAMEDSAATFSTLGAMVWLGGNRPRINTAEVRDAIATNFVIDRNYIKVVPHYPEDFFVLFSYQHHRDLVTASSGRFSHGGLDFHTTKCSPEALADLVEAYYHVHLCIENLPLNAWCDEVATQMLGPTLSCTTSTSPLSREKTPPPSTSGHGQPTPPPFPRFSG</sequence>
<reference evidence="2" key="4">
    <citation type="submission" date="2019-03" db="UniProtKB">
        <authorList>
            <consortium name="EnsemblPlants"/>
        </authorList>
    </citation>
    <scope>IDENTIFICATION</scope>
</reference>
<dbReference type="PANTHER" id="PTHR33087:SF46">
    <property type="entry name" value="OS07G0539200 PROTEIN"/>
    <property type="match status" value="1"/>
</dbReference>
<evidence type="ECO:0000313" key="3">
    <source>
        <dbReference type="Proteomes" id="UP000015105"/>
    </source>
</evidence>
<accession>A0A453T039</accession>
<dbReference type="PANTHER" id="PTHR33087">
    <property type="entry name" value="OS07G0539200 PROTEIN"/>
    <property type="match status" value="1"/>
</dbReference>
<dbReference type="EnsemblPlants" id="AET7Gv21173800.1">
    <property type="protein sequence ID" value="AET7Gv21173800.1"/>
    <property type="gene ID" value="AET7Gv21173800"/>
</dbReference>
<feature type="region of interest" description="Disordered" evidence="1">
    <location>
        <begin position="46"/>
        <end position="66"/>
    </location>
</feature>
<dbReference type="InterPro" id="IPR036875">
    <property type="entry name" value="Znf_CCHC_sf"/>
</dbReference>
<feature type="compositionally biased region" description="Pro residues" evidence="1">
    <location>
        <begin position="354"/>
        <end position="364"/>
    </location>
</feature>
<feature type="compositionally biased region" description="Basic and acidic residues" evidence="1">
    <location>
        <begin position="48"/>
        <end position="57"/>
    </location>
</feature>
<feature type="region of interest" description="Disordered" evidence="1">
    <location>
        <begin position="331"/>
        <end position="364"/>
    </location>
</feature>
<organism evidence="2 3">
    <name type="scientific">Aegilops tauschii subsp. strangulata</name>
    <name type="common">Goatgrass</name>
    <dbReference type="NCBI Taxonomy" id="200361"/>
    <lineage>
        <taxon>Eukaryota</taxon>
        <taxon>Viridiplantae</taxon>
        <taxon>Streptophyta</taxon>
        <taxon>Embryophyta</taxon>
        <taxon>Tracheophyta</taxon>
        <taxon>Spermatophyta</taxon>
        <taxon>Magnoliopsida</taxon>
        <taxon>Liliopsida</taxon>
        <taxon>Poales</taxon>
        <taxon>Poaceae</taxon>
        <taxon>BOP clade</taxon>
        <taxon>Pooideae</taxon>
        <taxon>Triticodae</taxon>
        <taxon>Triticeae</taxon>
        <taxon>Triticinae</taxon>
        <taxon>Aegilops</taxon>
    </lineage>
</organism>
<feature type="region of interest" description="Disordered" evidence="1">
    <location>
        <begin position="146"/>
        <end position="187"/>
    </location>
</feature>
<reference evidence="3" key="2">
    <citation type="journal article" date="2017" name="Nat. Plants">
        <title>The Aegilops tauschii genome reveals multiple impacts of transposons.</title>
        <authorList>
            <person name="Zhao G."/>
            <person name="Zou C."/>
            <person name="Li K."/>
            <person name="Wang K."/>
            <person name="Li T."/>
            <person name="Gao L."/>
            <person name="Zhang X."/>
            <person name="Wang H."/>
            <person name="Yang Z."/>
            <person name="Liu X."/>
            <person name="Jiang W."/>
            <person name="Mao L."/>
            <person name="Kong X."/>
            <person name="Jiao Y."/>
            <person name="Jia J."/>
        </authorList>
    </citation>
    <scope>NUCLEOTIDE SEQUENCE [LARGE SCALE GENOMIC DNA]</scope>
    <source>
        <strain evidence="3">cv. AL8/78</strain>
    </source>
</reference>
<name>A0A453T039_AEGTS</name>
<evidence type="ECO:0008006" key="4">
    <source>
        <dbReference type="Google" id="ProtNLM"/>
    </source>
</evidence>
<dbReference type="GO" id="GO:0008270">
    <property type="term" value="F:zinc ion binding"/>
    <property type="evidence" value="ECO:0007669"/>
    <property type="project" value="InterPro"/>
</dbReference>
<feature type="compositionally biased region" description="Low complexity" evidence="1">
    <location>
        <begin position="149"/>
        <end position="168"/>
    </location>
</feature>
<protein>
    <recommendedName>
        <fullName evidence="4">CCHC-type domain-containing protein</fullName>
    </recommendedName>
</protein>
<proteinExistence type="predicted"/>
<reference evidence="2" key="5">
    <citation type="journal article" date="2021" name="G3 (Bethesda)">
        <title>Aegilops tauschii genome assembly Aet v5.0 features greater sequence contiguity and improved annotation.</title>
        <authorList>
            <person name="Wang L."/>
            <person name="Zhu T."/>
            <person name="Rodriguez J.C."/>
            <person name="Deal K.R."/>
            <person name="Dubcovsky J."/>
            <person name="McGuire P.E."/>
            <person name="Lux T."/>
            <person name="Spannagl M."/>
            <person name="Mayer K.F.X."/>
            <person name="Baldrich P."/>
            <person name="Meyers B.C."/>
            <person name="Huo N."/>
            <person name="Gu Y.Q."/>
            <person name="Zhou H."/>
            <person name="Devos K.M."/>
            <person name="Bennetzen J.L."/>
            <person name="Unver T."/>
            <person name="Budak H."/>
            <person name="Gulick P.J."/>
            <person name="Galiba G."/>
            <person name="Kalapos B."/>
            <person name="Nelson D.R."/>
            <person name="Li P."/>
            <person name="You F.M."/>
            <person name="Luo M.C."/>
            <person name="Dvorak J."/>
        </authorList>
    </citation>
    <scope>NUCLEOTIDE SEQUENCE [LARGE SCALE GENOMIC DNA]</scope>
    <source>
        <strain evidence="2">cv. AL8/78</strain>
    </source>
</reference>
<dbReference type="AlphaFoldDB" id="A0A453T039"/>
<reference evidence="2" key="3">
    <citation type="journal article" date="2017" name="Nature">
        <title>Genome sequence of the progenitor of the wheat D genome Aegilops tauschii.</title>
        <authorList>
            <person name="Luo M.C."/>
            <person name="Gu Y.Q."/>
            <person name="Puiu D."/>
            <person name="Wang H."/>
            <person name="Twardziok S.O."/>
            <person name="Deal K.R."/>
            <person name="Huo N."/>
            <person name="Zhu T."/>
            <person name="Wang L."/>
            <person name="Wang Y."/>
            <person name="McGuire P.E."/>
            <person name="Liu S."/>
            <person name="Long H."/>
            <person name="Ramasamy R.K."/>
            <person name="Rodriguez J.C."/>
            <person name="Van S.L."/>
            <person name="Yuan L."/>
            <person name="Wang Z."/>
            <person name="Xia Z."/>
            <person name="Xiao L."/>
            <person name="Anderson O.D."/>
            <person name="Ouyang S."/>
            <person name="Liang Y."/>
            <person name="Zimin A.V."/>
            <person name="Pertea G."/>
            <person name="Qi P."/>
            <person name="Bennetzen J.L."/>
            <person name="Dai X."/>
            <person name="Dawson M.W."/>
            <person name="Muller H.G."/>
            <person name="Kugler K."/>
            <person name="Rivarola-Duarte L."/>
            <person name="Spannagl M."/>
            <person name="Mayer K.F.X."/>
            <person name="Lu F.H."/>
            <person name="Bevan M.W."/>
            <person name="Leroy P."/>
            <person name="Li P."/>
            <person name="You F.M."/>
            <person name="Sun Q."/>
            <person name="Liu Z."/>
            <person name="Lyons E."/>
            <person name="Wicker T."/>
            <person name="Salzberg S.L."/>
            <person name="Devos K.M."/>
            <person name="Dvorak J."/>
        </authorList>
    </citation>
    <scope>NUCLEOTIDE SEQUENCE [LARGE SCALE GENOMIC DNA]</scope>
    <source>
        <strain evidence="2">cv. AL8/78</strain>
    </source>
</reference>
<dbReference type="Gramene" id="AET7Gv21173800.1">
    <property type="protein sequence ID" value="AET7Gv21173800.1"/>
    <property type="gene ID" value="AET7Gv21173800"/>
</dbReference>
<dbReference type="GO" id="GO:0003676">
    <property type="term" value="F:nucleic acid binding"/>
    <property type="evidence" value="ECO:0007669"/>
    <property type="project" value="InterPro"/>
</dbReference>
<keyword evidence="3" id="KW-1185">Reference proteome</keyword>
<dbReference type="InterPro" id="IPR053253">
    <property type="entry name" value="Sex_diff_modulator"/>
</dbReference>
<dbReference type="Proteomes" id="UP000015105">
    <property type="component" value="Chromosome 7D"/>
</dbReference>
<evidence type="ECO:0000256" key="1">
    <source>
        <dbReference type="SAM" id="MobiDB-lite"/>
    </source>
</evidence>